<feature type="compositionally biased region" description="Low complexity" evidence="1">
    <location>
        <begin position="88"/>
        <end position="107"/>
    </location>
</feature>
<dbReference type="AlphaFoldDB" id="A0A5C2S8Q1"/>
<dbReference type="Proteomes" id="UP000313359">
    <property type="component" value="Unassembled WGS sequence"/>
</dbReference>
<dbReference type="PANTHER" id="PTHR46620:SF1">
    <property type="entry name" value="J DOMAIN-CONTAINING PROTEIN SPF31"/>
    <property type="match status" value="1"/>
</dbReference>
<dbReference type="CDD" id="cd06257">
    <property type="entry name" value="DnaJ"/>
    <property type="match status" value="1"/>
</dbReference>
<dbReference type="Gene3D" id="1.10.287.110">
    <property type="entry name" value="DnaJ domain"/>
    <property type="match status" value="1"/>
</dbReference>
<protein>
    <submittedName>
        <fullName evidence="3">DnaJ-domain-containing protein</fullName>
    </submittedName>
</protein>
<dbReference type="STRING" id="1328759.A0A5C2S8Q1"/>
<proteinExistence type="predicted"/>
<gene>
    <name evidence="3" type="ORF">L227DRAFT_575613</name>
</gene>
<feature type="region of interest" description="Disordered" evidence="1">
    <location>
        <begin position="1"/>
        <end position="20"/>
    </location>
</feature>
<dbReference type="EMBL" id="ML122267">
    <property type="protein sequence ID" value="RPD60080.1"/>
    <property type="molecule type" value="Genomic_DNA"/>
</dbReference>
<sequence>MPVRVAERHGPLQAGRRKAPKRWFMARGRRFVLTAPSRLPPSSRPARPVPFTSAACTFRLGFPCRLPEPLRSNTDTRGRHFVTARAMSGASSSTPKPAASSSKPSEPSADDIERLLNREATAFQREIEVERILKAFKLNPYEILDISEEAKPEEIKKKYRQLSLFIHPDKTPHPRAPDAFDLLKKAESELSDKTKREELDAVINQARVVLLKNLNLPTTTRDDDPKLKNLTPPWRQQLLAKSKEFLIDEEVRRRKAVKMNLANEGLEARKKEEEVNAKKRKAEEDAKWEENREQRVGNWRSFAAGTKKKKKTKVAILG</sequence>
<evidence type="ECO:0000313" key="4">
    <source>
        <dbReference type="Proteomes" id="UP000313359"/>
    </source>
</evidence>
<dbReference type="OrthoDB" id="342454at2759"/>
<feature type="compositionally biased region" description="Basic and acidic residues" evidence="1">
    <location>
        <begin position="1"/>
        <end position="10"/>
    </location>
</feature>
<accession>A0A5C2S8Q1</accession>
<dbReference type="Pfam" id="PF00226">
    <property type="entry name" value="DnaJ"/>
    <property type="match status" value="1"/>
</dbReference>
<organism evidence="3 4">
    <name type="scientific">Lentinus tigrinus ALCF2SS1-6</name>
    <dbReference type="NCBI Taxonomy" id="1328759"/>
    <lineage>
        <taxon>Eukaryota</taxon>
        <taxon>Fungi</taxon>
        <taxon>Dikarya</taxon>
        <taxon>Basidiomycota</taxon>
        <taxon>Agaricomycotina</taxon>
        <taxon>Agaricomycetes</taxon>
        <taxon>Polyporales</taxon>
        <taxon>Polyporaceae</taxon>
        <taxon>Lentinus</taxon>
    </lineage>
</organism>
<dbReference type="PANTHER" id="PTHR46620">
    <property type="entry name" value="J DOMAIN-CONTAINING PROTEIN SPF31"/>
    <property type="match status" value="1"/>
</dbReference>
<dbReference type="InterPro" id="IPR001623">
    <property type="entry name" value="DnaJ_domain"/>
</dbReference>
<keyword evidence="4" id="KW-1185">Reference proteome</keyword>
<feature type="non-terminal residue" evidence="3">
    <location>
        <position position="1"/>
    </location>
</feature>
<dbReference type="PRINTS" id="PR00625">
    <property type="entry name" value="JDOMAIN"/>
</dbReference>
<evidence type="ECO:0000259" key="2">
    <source>
        <dbReference type="PROSITE" id="PS50076"/>
    </source>
</evidence>
<dbReference type="SMART" id="SM00271">
    <property type="entry name" value="DnaJ"/>
    <property type="match status" value="1"/>
</dbReference>
<evidence type="ECO:0000313" key="3">
    <source>
        <dbReference type="EMBL" id="RPD60080.1"/>
    </source>
</evidence>
<feature type="domain" description="J" evidence="2">
    <location>
        <begin position="139"/>
        <end position="203"/>
    </location>
</feature>
<name>A0A5C2S8Q1_9APHY</name>
<feature type="region of interest" description="Disordered" evidence="1">
    <location>
        <begin position="267"/>
        <end position="290"/>
    </location>
</feature>
<dbReference type="SUPFAM" id="SSF46565">
    <property type="entry name" value="Chaperone J-domain"/>
    <property type="match status" value="1"/>
</dbReference>
<feature type="region of interest" description="Disordered" evidence="1">
    <location>
        <begin position="85"/>
        <end position="111"/>
    </location>
</feature>
<dbReference type="InterPro" id="IPR036869">
    <property type="entry name" value="J_dom_sf"/>
</dbReference>
<reference evidence="3" key="1">
    <citation type="journal article" date="2018" name="Genome Biol. Evol.">
        <title>Genomics and development of Lentinus tigrinus, a white-rot wood-decaying mushroom with dimorphic fruiting bodies.</title>
        <authorList>
            <person name="Wu B."/>
            <person name="Xu Z."/>
            <person name="Knudson A."/>
            <person name="Carlson A."/>
            <person name="Chen N."/>
            <person name="Kovaka S."/>
            <person name="LaButti K."/>
            <person name="Lipzen A."/>
            <person name="Pennachio C."/>
            <person name="Riley R."/>
            <person name="Schakwitz W."/>
            <person name="Umezawa K."/>
            <person name="Ohm R.A."/>
            <person name="Grigoriev I.V."/>
            <person name="Nagy L.G."/>
            <person name="Gibbons J."/>
            <person name="Hibbett D."/>
        </authorList>
    </citation>
    <scope>NUCLEOTIDE SEQUENCE [LARGE SCALE GENOMIC DNA]</scope>
    <source>
        <strain evidence="3">ALCF2SS1-6</strain>
    </source>
</reference>
<dbReference type="PROSITE" id="PS50076">
    <property type="entry name" value="DNAJ_2"/>
    <property type="match status" value="1"/>
</dbReference>
<evidence type="ECO:0000256" key="1">
    <source>
        <dbReference type="SAM" id="MobiDB-lite"/>
    </source>
</evidence>